<dbReference type="Proteomes" id="UP000216339">
    <property type="component" value="Unassembled WGS sequence"/>
</dbReference>
<evidence type="ECO:0000256" key="1">
    <source>
        <dbReference type="SAM" id="Phobius"/>
    </source>
</evidence>
<proteinExistence type="predicted"/>
<dbReference type="AlphaFoldDB" id="A0A271J323"/>
<protein>
    <recommendedName>
        <fullName evidence="4">DUF2085 domain-containing protein</fullName>
    </recommendedName>
</protein>
<feature type="transmembrane region" description="Helical" evidence="1">
    <location>
        <begin position="128"/>
        <end position="148"/>
    </location>
</feature>
<dbReference type="Pfam" id="PF09858">
    <property type="entry name" value="DUF2085"/>
    <property type="match status" value="1"/>
</dbReference>
<dbReference type="OrthoDB" id="9810176at2"/>
<keyword evidence="3" id="KW-1185">Reference proteome</keyword>
<feature type="transmembrane region" description="Helical" evidence="1">
    <location>
        <begin position="61"/>
        <end position="87"/>
    </location>
</feature>
<sequence>MARPARLSVGWSVALGAVGTLAVLAVLPPVLGGEPGALVRGAFSTVCHQLPHRSPHLAGEAIALCHRCSGILLGLLAGLALAPLVGPRLLRRIQRSGQIGWLILAGVPTAVDWALGALGLWANTPASRTLTGVLFGVVAGGILAANLLTPRVPRSLSPSLTT</sequence>
<feature type="transmembrane region" description="Helical" evidence="1">
    <location>
        <begin position="99"/>
        <end position="122"/>
    </location>
</feature>
<evidence type="ECO:0000313" key="3">
    <source>
        <dbReference type="Proteomes" id="UP000216339"/>
    </source>
</evidence>
<name>A0A271J323_9BACT</name>
<keyword evidence="1" id="KW-0812">Transmembrane</keyword>
<keyword evidence="1" id="KW-0472">Membrane</keyword>
<keyword evidence="1" id="KW-1133">Transmembrane helix</keyword>
<dbReference type="EMBL" id="MQWD01000001">
    <property type="protein sequence ID" value="PAP77365.1"/>
    <property type="molecule type" value="Genomic_DNA"/>
</dbReference>
<organism evidence="2 3">
    <name type="scientific">Rubrivirga marina</name>
    <dbReference type="NCBI Taxonomy" id="1196024"/>
    <lineage>
        <taxon>Bacteria</taxon>
        <taxon>Pseudomonadati</taxon>
        <taxon>Rhodothermota</taxon>
        <taxon>Rhodothermia</taxon>
        <taxon>Rhodothermales</taxon>
        <taxon>Rubricoccaceae</taxon>
        <taxon>Rubrivirga</taxon>
    </lineage>
</organism>
<dbReference type="InterPro" id="IPR019206">
    <property type="entry name" value="DUF2085_TM"/>
</dbReference>
<reference evidence="2 3" key="1">
    <citation type="submission" date="2016-11" db="EMBL/GenBank/DDBJ databases">
        <title>Study of marine rhodopsin-containing bacteria.</title>
        <authorList>
            <person name="Yoshizawa S."/>
            <person name="Kumagai Y."/>
            <person name="Kogure K."/>
        </authorList>
    </citation>
    <scope>NUCLEOTIDE SEQUENCE [LARGE SCALE GENOMIC DNA]</scope>
    <source>
        <strain evidence="2 3">SAORIC-28</strain>
    </source>
</reference>
<evidence type="ECO:0000313" key="2">
    <source>
        <dbReference type="EMBL" id="PAP77365.1"/>
    </source>
</evidence>
<gene>
    <name evidence="2" type="ORF">BSZ37_13440</name>
</gene>
<accession>A0A271J323</accession>
<dbReference type="RefSeq" id="WP_095511034.1">
    <property type="nucleotide sequence ID" value="NZ_MQWD01000001.1"/>
</dbReference>
<comment type="caution">
    <text evidence="2">The sequence shown here is derived from an EMBL/GenBank/DDBJ whole genome shotgun (WGS) entry which is preliminary data.</text>
</comment>
<evidence type="ECO:0008006" key="4">
    <source>
        <dbReference type="Google" id="ProtNLM"/>
    </source>
</evidence>